<dbReference type="RefSeq" id="XP_002667940.1">
    <property type="nucleotide sequence ID" value="XM_002667894.1"/>
</dbReference>
<proteinExistence type="predicted"/>
<gene>
    <name evidence="1" type="ORF">NAEGRDRAFT_55043</name>
</gene>
<protein>
    <submittedName>
        <fullName evidence="1">Predicted protein</fullName>
    </submittedName>
</protein>
<dbReference type="Proteomes" id="UP000006671">
    <property type="component" value="Unassembled WGS sequence"/>
</dbReference>
<name>D2W6V6_NAEGR</name>
<dbReference type="GeneID" id="8847776"/>
<reference evidence="1 2" key="1">
    <citation type="journal article" date="2010" name="Cell">
        <title>The genome of Naegleria gruberi illuminates early eukaryotic versatility.</title>
        <authorList>
            <person name="Fritz-Laylin L.K."/>
            <person name="Prochnik S.E."/>
            <person name="Ginger M.L."/>
            <person name="Dacks J.B."/>
            <person name="Carpenter M.L."/>
            <person name="Field M.C."/>
            <person name="Kuo A."/>
            <person name="Paredez A."/>
            <person name="Chapman J."/>
            <person name="Pham J."/>
            <person name="Shu S."/>
            <person name="Neupane R."/>
            <person name="Cipriano M."/>
            <person name="Mancuso J."/>
            <person name="Tu H."/>
            <person name="Salamov A."/>
            <person name="Lindquist E."/>
            <person name="Shapiro H."/>
            <person name="Lucas S."/>
            <person name="Grigoriev I.V."/>
            <person name="Cande W.Z."/>
            <person name="Fulton C."/>
            <person name="Rokhsar D.S."/>
            <person name="Dawson S.C."/>
        </authorList>
    </citation>
    <scope>NUCLEOTIDE SEQUENCE [LARGE SCALE GENOMIC DNA]</scope>
    <source>
        <strain evidence="1 2">NEG-M</strain>
    </source>
</reference>
<evidence type="ECO:0000313" key="1">
    <source>
        <dbReference type="EMBL" id="EFC35196.1"/>
    </source>
</evidence>
<dbReference type="VEuPathDB" id="AmoebaDB:NAEGRDRAFT_55043"/>
<dbReference type="AlphaFoldDB" id="D2W6V6"/>
<evidence type="ECO:0000313" key="2">
    <source>
        <dbReference type="Proteomes" id="UP000006671"/>
    </source>
</evidence>
<sequence length="301" mass="35597">MNDTGDLLVVDKRYCNIITSTYNPTLHSDSSSGIMYEYHLDSFQRVEFRMKRHIVHAPLDPNLVEIIKSNFGILPQSYSASEIAHSIGYFRQIKWDKRFAFKYDRKFENESGWSELFHLNGPDEFYVPQYIDFGEVVIGKERINSYVDMHLTVSVDRDGALEYIHIYREWKKVVSIGVADFLQNMKSVLVLKDKTRLFTSYYYEIDIVAIHQYLYENGIINQRTREIDSNILIKAYRTVATTNNEFISDIFTFLKDYKTKSQLLEIDRALFRVEDLLALACRFELNQFFRKIILMPEEEDE</sequence>
<dbReference type="InParanoid" id="D2W6V6"/>
<accession>D2W6V6</accession>
<dbReference type="EMBL" id="GG739601">
    <property type="protein sequence ID" value="EFC35196.1"/>
    <property type="molecule type" value="Genomic_DNA"/>
</dbReference>
<organism evidence="2">
    <name type="scientific">Naegleria gruberi</name>
    <name type="common">Amoeba</name>
    <dbReference type="NCBI Taxonomy" id="5762"/>
    <lineage>
        <taxon>Eukaryota</taxon>
        <taxon>Discoba</taxon>
        <taxon>Heterolobosea</taxon>
        <taxon>Tetramitia</taxon>
        <taxon>Eutetramitia</taxon>
        <taxon>Vahlkampfiidae</taxon>
        <taxon>Naegleria</taxon>
    </lineage>
</organism>
<keyword evidence="2" id="KW-1185">Reference proteome</keyword>
<dbReference type="KEGG" id="ngr:NAEGRDRAFT_55043"/>